<evidence type="ECO:0000256" key="1">
    <source>
        <dbReference type="ARBA" id="ARBA00022737"/>
    </source>
</evidence>
<feature type="domain" description="Fibronectin type-III" evidence="5">
    <location>
        <begin position="375"/>
        <end position="469"/>
    </location>
</feature>
<feature type="region of interest" description="Disordered" evidence="4">
    <location>
        <begin position="546"/>
        <end position="581"/>
    </location>
</feature>
<dbReference type="PROSITE" id="PS50853">
    <property type="entry name" value="FN3"/>
    <property type="match status" value="5"/>
</dbReference>
<dbReference type="Proteomes" id="UP000681340">
    <property type="component" value="Unassembled WGS sequence"/>
</dbReference>
<dbReference type="Gene3D" id="2.60.40.10">
    <property type="entry name" value="Immunoglobulins"/>
    <property type="match status" value="5"/>
</dbReference>
<keyword evidence="2" id="KW-0378">Hydrolase</keyword>
<evidence type="ECO:0000313" key="6">
    <source>
        <dbReference type="EMBL" id="GIM80731.1"/>
    </source>
</evidence>
<feature type="compositionally biased region" description="Low complexity" evidence="4">
    <location>
        <begin position="566"/>
        <end position="576"/>
    </location>
</feature>
<reference evidence="6" key="1">
    <citation type="submission" date="2021-03" db="EMBL/GenBank/DDBJ databases">
        <title>Whole genome shotgun sequence of Actinoplanes auranticolor NBRC 12245.</title>
        <authorList>
            <person name="Komaki H."/>
            <person name="Tamura T."/>
        </authorList>
    </citation>
    <scope>NUCLEOTIDE SEQUENCE</scope>
    <source>
        <strain evidence="6">NBRC 12245</strain>
    </source>
</reference>
<accession>A0A919SXX1</accession>
<feature type="compositionally biased region" description="Low complexity" evidence="4">
    <location>
        <begin position="377"/>
        <end position="391"/>
    </location>
</feature>
<feature type="domain" description="Fibronectin type-III" evidence="5">
    <location>
        <begin position="472"/>
        <end position="563"/>
    </location>
</feature>
<name>A0A919SXX1_9ACTN</name>
<feature type="region of interest" description="Disordered" evidence="4">
    <location>
        <begin position="365"/>
        <end position="391"/>
    </location>
</feature>
<dbReference type="InterPro" id="IPR050964">
    <property type="entry name" value="Striated_Muscle_Regulatory"/>
</dbReference>
<dbReference type="InterPro" id="IPR013783">
    <property type="entry name" value="Ig-like_fold"/>
</dbReference>
<dbReference type="EMBL" id="BOQL01000105">
    <property type="protein sequence ID" value="GIM80731.1"/>
    <property type="molecule type" value="Genomic_DNA"/>
</dbReference>
<keyword evidence="2" id="KW-0326">Glycosidase</keyword>
<feature type="domain" description="Fibronectin type-III" evidence="5">
    <location>
        <begin position="740"/>
        <end position="823"/>
    </location>
</feature>
<proteinExistence type="predicted"/>
<dbReference type="GO" id="GO:0000272">
    <property type="term" value="P:polysaccharide catabolic process"/>
    <property type="evidence" value="ECO:0007669"/>
    <property type="project" value="UniProtKB-KW"/>
</dbReference>
<feature type="domain" description="Fibronectin type-III" evidence="5">
    <location>
        <begin position="656"/>
        <end position="739"/>
    </location>
</feature>
<dbReference type="GO" id="GO:0016798">
    <property type="term" value="F:hydrolase activity, acting on glycosyl bonds"/>
    <property type="evidence" value="ECO:0007669"/>
    <property type="project" value="UniProtKB-KW"/>
</dbReference>
<dbReference type="Pfam" id="PF00041">
    <property type="entry name" value="fn3"/>
    <property type="match status" value="3"/>
</dbReference>
<evidence type="ECO:0000256" key="2">
    <source>
        <dbReference type="ARBA" id="ARBA00023295"/>
    </source>
</evidence>
<evidence type="ECO:0000256" key="4">
    <source>
        <dbReference type="SAM" id="MobiDB-lite"/>
    </source>
</evidence>
<keyword evidence="3" id="KW-0119">Carbohydrate metabolism</keyword>
<protein>
    <recommendedName>
        <fullName evidence="5">Fibronectin type-III domain-containing protein</fullName>
    </recommendedName>
</protein>
<dbReference type="RefSeq" id="WP_212994951.1">
    <property type="nucleotide sequence ID" value="NZ_BAABEA010000013.1"/>
</dbReference>
<dbReference type="PANTHER" id="PTHR13817">
    <property type="entry name" value="TITIN"/>
    <property type="match status" value="1"/>
</dbReference>
<sequence length="823" mass="88332">MDGGLRVPALPRWLLYCWAVLLLLAAAAAAGPSAAPATSGRIAADTLTKMFRSYGDTSGQWLGADRTASVRLPDGRVLWLFSDTFLGRPAPDGSRPASSPLVHNSAIIQDGRTLGATVHGGTPTVPNSLIPTDKDEEFHWVGDASVSGGGVQVLVNRYGRTGAGPLDHQLRGTALAVFDLPGLRAERVEALPLGDRVSWGSEVLPDGNHTYVYGTEPAGTMKFAHIARVAGTDLRKPWEFWTGTGWSPREAESARVLSGVGTNYGVRRMNGQYVLVTHENNLIFSADFVAYTAETPTGPFTGPRYLFRAPETDAGHIVYDADLHPDLARPGKLLMSYNVNNLDDKVAYSDANIYRPRFVEVAWPPGSRSRKAPKPPGGLTAAPAGAGNAGLAWQQPPGDGLTYRVYRRDATAGQTHFVRLPGAGPGAARDFRSDFLDNGHVYEFAVTAVNKHGESAFSNVATMTATVPPPPAPEDVRAETTPTGQVTVRWSPVPFVQLFKVYHRDLTADEEKAAPAGSFPGTSATVGPLRNGHSYEVTVVAVGGGGESKPSAPSRVTVKVAPPAAPRSAPTATTRPDGSVDLAWPQVAPNLAYRVYRRDITASETRPGSPALATGTTHRARDLKHNHEYEFAVAAVNDGGAGPPSPTVRVRARVAAPTDLKVTTENDEVELRWRSQATWHWLYRRDVTVGERDFKRDDIPIQGTHATVHGLRAGHEYELAVAALTGPRSEPVKVSKASAAPADVRAVATGAGAVRVTWRETKPGQSYRIEMRNATAGESWREDPFPVTGNRFDKELLITGNRYEFRVVSMEGEKSKTASIAVS</sequence>
<dbReference type="PANTHER" id="PTHR13817:SF166">
    <property type="entry name" value="NEURONAL IGCAM-RELATED"/>
    <property type="match status" value="1"/>
</dbReference>
<feature type="domain" description="Fibronectin type-III" evidence="5">
    <location>
        <begin position="566"/>
        <end position="655"/>
    </location>
</feature>
<dbReference type="InterPro" id="IPR036116">
    <property type="entry name" value="FN3_sf"/>
</dbReference>
<gene>
    <name evidence="6" type="ORF">Aau02nite_91860</name>
</gene>
<keyword evidence="1" id="KW-0677">Repeat</keyword>
<dbReference type="SMART" id="SM00060">
    <property type="entry name" value="FN3"/>
    <property type="match status" value="5"/>
</dbReference>
<evidence type="ECO:0000259" key="5">
    <source>
        <dbReference type="PROSITE" id="PS50853"/>
    </source>
</evidence>
<comment type="caution">
    <text evidence="6">The sequence shown here is derived from an EMBL/GenBank/DDBJ whole genome shotgun (WGS) entry which is preliminary data.</text>
</comment>
<keyword evidence="3" id="KW-0624">Polysaccharide degradation</keyword>
<dbReference type="CDD" id="cd00063">
    <property type="entry name" value="FN3"/>
    <property type="match status" value="5"/>
</dbReference>
<keyword evidence="7" id="KW-1185">Reference proteome</keyword>
<dbReference type="InterPro" id="IPR003961">
    <property type="entry name" value="FN3_dom"/>
</dbReference>
<evidence type="ECO:0000313" key="7">
    <source>
        <dbReference type="Proteomes" id="UP000681340"/>
    </source>
</evidence>
<dbReference type="AlphaFoldDB" id="A0A919SXX1"/>
<evidence type="ECO:0000256" key="3">
    <source>
        <dbReference type="ARBA" id="ARBA00023326"/>
    </source>
</evidence>
<organism evidence="6 7">
    <name type="scientific">Actinoplanes auranticolor</name>
    <dbReference type="NCBI Taxonomy" id="47988"/>
    <lineage>
        <taxon>Bacteria</taxon>
        <taxon>Bacillati</taxon>
        <taxon>Actinomycetota</taxon>
        <taxon>Actinomycetes</taxon>
        <taxon>Micromonosporales</taxon>
        <taxon>Micromonosporaceae</taxon>
        <taxon>Actinoplanes</taxon>
    </lineage>
</organism>
<dbReference type="SUPFAM" id="SSF49265">
    <property type="entry name" value="Fibronectin type III"/>
    <property type="match status" value="3"/>
</dbReference>